<dbReference type="Pfam" id="PF17820">
    <property type="entry name" value="PDZ_6"/>
    <property type="match status" value="1"/>
</dbReference>
<dbReference type="STRING" id="756272.Plabr_0151"/>
<dbReference type="InterPro" id="IPR004447">
    <property type="entry name" value="Peptidase_S41A"/>
</dbReference>
<accession>F0SML9</accession>
<evidence type="ECO:0000259" key="6">
    <source>
        <dbReference type="PROSITE" id="PS50106"/>
    </source>
</evidence>
<feature type="domain" description="PDZ" evidence="6">
    <location>
        <begin position="256"/>
        <end position="324"/>
    </location>
</feature>
<dbReference type="PANTHER" id="PTHR32060">
    <property type="entry name" value="TAIL-SPECIFIC PROTEASE"/>
    <property type="match status" value="1"/>
</dbReference>
<dbReference type="GO" id="GO:0008236">
    <property type="term" value="F:serine-type peptidase activity"/>
    <property type="evidence" value="ECO:0007669"/>
    <property type="project" value="UniProtKB-KW"/>
</dbReference>
<evidence type="ECO:0000256" key="5">
    <source>
        <dbReference type="RuleBase" id="RU004404"/>
    </source>
</evidence>
<dbReference type="InterPro" id="IPR036034">
    <property type="entry name" value="PDZ_sf"/>
</dbReference>
<dbReference type="SUPFAM" id="SSF52096">
    <property type="entry name" value="ClpP/crotonase"/>
    <property type="match status" value="1"/>
</dbReference>
<dbReference type="PROSITE" id="PS50106">
    <property type="entry name" value="PDZ"/>
    <property type="match status" value="1"/>
</dbReference>
<dbReference type="PANTHER" id="PTHR32060:SF30">
    <property type="entry name" value="CARBOXY-TERMINAL PROCESSING PROTEASE CTPA"/>
    <property type="match status" value="1"/>
</dbReference>
<dbReference type="SMART" id="SM00228">
    <property type="entry name" value="PDZ"/>
    <property type="match status" value="1"/>
</dbReference>
<dbReference type="Gene3D" id="3.90.226.10">
    <property type="entry name" value="2-enoyl-CoA Hydratase, Chain A, domain 1"/>
    <property type="match status" value="1"/>
</dbReference>
<dbReference type="HOGENOM" id="CLU_479722_0_0_0"/>
<evidence type="ECO:0000256" key="2">
    <source>
        <dbReference type="ARBA" id="ARBA00022670"/>
    </source>
</evidence>
<dbReference type="InterPro" id="IPR029045">
    <property type="entry name" value="ClpP/crotonase-like_dom_sf"/>
</dbReference>
<keyword evidence="8" id="KW-1185">Reference proteome</keyword>
<dbReference type="GO" id="GO:0007165">
    <property type="term" value="P:signal transduction"/>
    <property type="evidence" value="ECO:0007669"/>
    <property type="project" value="TreeGrafter"/>
</dbReference>
<keyword evidence="4 5" id="KW-0720">Serine protease</keyword>
<sequence length="568" mass="63670">MSKFGYHLKEPSRESRRGWTDLIGRPASRNGLFTILAIGLLTIGWNSLEVVGVSPTEASVTEVRQAINEGAAFERSRNWSDAIIHYRDSLELWPDHEELKYGLRRAKFHMQIDRRYTDTSYKKELMNLSERHAIELLDEVLYKIHGHYVDSVSSTYFIAHGTESIYLALNNEAFLEENGIFNTGMQQLKQSRKMLFDQYWNKPVNGPDEVKQIVLEVADRLNRSTGIKKVPVILEYVFGGCNSLDDYSAYLTPGKLSDLYSNIEGEFVGLGIEMKSEVGKGVHLVNVLPESPAEEGGLLSGDYITHIDQVDVLNKPTDEAATLITGKQGTRVHLRWKTTDGSEKTGYFTRREVKVKSIPFAEILDSKSGIGYIRLAGFQRTTAEEFDAALMKLKREGMKSLIWDVRGNPGGLLTAAVEVLDRLIDRGVLVSTKGRTNDQNWTYSAHSLGTWNFPIVLLIDGNSASASEIVAGAIRDHQRGTLVGRKSYGKWSVQSIYPVSHSCGLRLTTAKFYSPNGHNHSEVGVEPDVFVERDKKEPVRVNRDALMSDADVLKALELLQDTQLTRTP</sequence>
<dbReference type="AlphaFoldDB" id="F0SML9"/>
<dbReference type="SUPFAM" id="SSF50156">
    <property type="entry name" value="PDZ domain-like"/>
    <property type="match status" value="1"/>
</dbReference>
<dbReference type="EMBL" id="CP002546">
    <property type="protein sequence ID" value="ADY57781.1"/>
    <property type="molecule type" value="Genomic_DNA"/>
</dbReference>
<keyword evidence="3 5" id="KW-0378">Hydrolase</keyword>
<reference evidence="8" key="1">
    <citation type="submission" date="2011-02" db="EMBL/GenBank/DDBJ databases">
        <title>The complete genome of Planctomyces brasiliensis DSM 5305.</title>
        <authorList>
            <person name="Lucas S."/>
            <person name="Copeland A."/>
            <person name="Lapidus A."/>
            <person name="Bruce D."/>
            <person name="Goodwin L."/>
            <person name="Pitluck S."/>
            <person name="Kyrpides N."/>
            <person name="Mavromatis K."/>
            <person name="Pagani I."/>
            <person name="Ivanova N."/>
            <person name="Ovchinnikova G."/>
            <person name="Lu M."/>
            <person name="Detter J.C."/>
            <person name="Han C."/>
            <person name="Land M."/>
            <person name="Hauser L."/>
            <person name="Markowitz V."/>
            <person name="Cheng J.-F."/>
            <person name="Hugenholtz P."/>
            <person name="Woyke T."/>
            <person name="Wu D."/>
            <person name="Tindall B."/>
            <person name="Pomrenke H.G."/>
            <person name="Brambilla E."/>
            <person name="Klenk H.-P."/>
            <person name="Eisen J.A."/>
        </authorList>
    </citation>
    <scope>NUCLEOTIDE SEQUENCE [LARGE SCALE GENOMIC DNA]</scope>
    <source>
        <strain evidence="8">ATCC 49424 / DSM 5305 / JCM 21570 / NBRC 103401 / IFAM 1448</strain>
    </source>
</reference>
<gene>
    <name evidence="7" type="ordered locus">Plabr_0151</name>
</gene>
<dbReference type="InterPro" id="IPR005151">
    <property type="entry name" value="Tail-specific_protease"/>
</dbReference>
<dbReference type="GO" id="GO:0006508">
    <property type="term" value="P:proteolysis"/>
    <property type="evidence" value="ECO:0007669"/>
    <property type="project" value="UniProtKB-KW"/>
</dbReference>
<evidence type="ECO:0000313" key="7">
    <source>
        <dbReference type="EMBL" id="ADY57781.1"/>
    </source>
</evidence>
<dbReference type="CDD" id="cd07560">
    <property type="entry name" value="Peptidase_S41_CPP"/>
    <property type="match status" value="1"/>
</dbReference>
<evidence type="ECO:0000256" key="3">
    <source>
        <dbReference type="ARBA" id="ARBA00022801"/>
    </source>
</evidence>
<dbReference type="GO" id="GO:0004175">
    <property type="term" value="F:endopeptidase activity"/>
    <property type="evidence" value="ECO:0007669"/>
    <property type="project" value="TreeGrafter"/>
</dbReference>
<organism evidence="7 8">
    <name type="scientific">Rubinisphaera brasiliensis (strain ATCC 49424 / DSM 5305 / JCM 21570 / IAM 15109 / NBRC 103401 / IFAM 1448)</name>
    <name type="common">Planctomyces brasiliensis</name>
    <dbReference type="NCBI Taxonomy" id="756272"/>
    <lineage>
        <taxon>Bacteria</taxon>
        <taxon>Pseudomonadati</taxon>
        <taxon>Planctomycetota</taxon>
        <taxon>Planctomycetia</taxon>
        <taxon>Planctomycetales</taxon>
        <taxon>Planctomycetaceae</taxon>
        <taxon>Rubinisphaera</taxon>
    </lineage>
</organism>
<evidence type="ECO:0000256" key="4">
    <source>
        <dbReference type="ARBA" id="ARBA00022825"/>
    </source>
</evidence>
<proteinExistence type="inferred from homology"/>
<dbReference type="InterPro" id="IPR041489">
    <property type="entry name" value="PDZ_6"/>
</dbReference>
<keyword evidence="2 5" id="KW-0645">Protease</keyword>
<dbReference type="InterPro" id="IPR001478">
    <property type="entry name" value="PDZ"/>
</dbReference>
<evidence type="ECO:0000313" key="8">
    <source>
        <dbReference type="Proteomes" id="UP000006860"/>
    </source>
</evidence>
<dbReference type="Gene3D" id="3.30.750.44">
    <property type="match status" value="1"/>
</dbReference>
<dbReference type="Proteomes" id="UP000006860">
    <property type="component" value="Chromosome"/>
</dbReference>
<evidence type="ECO:0000256" key="1">
    <source>
        <dbReference type="ARBA" id="ARBA00009179"/>
    </source>
</evidence>
<dbReference type="KEGG" id="pbs:Plabr_0151"/>
<dbReference type="SMART" id="SM00245">
    <property type="entry name" value="TSPc"/>
    <property type="match status" value="1"/>
</dbReference>
<dbReference type="OrthoDB" id="9812068at2"/>
<comment type="similarity">
    <text evidence="1 5">Belongs to the peptidase S41A family.</text>
</comment>
<dbReference type="RefSeq" id="WP_013626525.1">
    <property type="nucleotide sequence ID" value="NC_015174.1"/>
</dbReference>
<dbReference type="eggNOG" id="COG0793">
    <property type="taxonomic scope" value="Bacteria"/>
</dbReference>
<dbReference type="Pfam" id="PF03572">
    <property type="entry name" value="Peptidase_S41"/>
    <property type="match status" value="1"/>
</dbReference>
<dbReference type="Gene3D" id="2.30.42.10">
    <property type="match status" value="1"/>
</dbReference>
<dbReference type="GO" id="GO:0030288">
    <property type="term" value="C:outer membrane-bounded periplasmic space"/>
    <property type="evidence" value="ECO:0007669"/>
    <property type="project" value="TreeGrafter"/>
</dbReference>
<dbReference type="NCBIfam" id="TIGR00225">
    <property type="entry name" value="prc"/>
    <property type="match status" value="1"/>
</dbReference>
<protein>
    <submittedName>
        <fullName evidence="7">Carboxyl-terminal protease</fullName>
    </submittedName>
</protein>
<dbReference type="MEROPS" id="S41.004"/>
<name>F0SML9_RUBBR</name>